<proteinExistence type="predicted"/>
<protein>
    <submittedName>
        <fullName evidence="1">Uncharacterized protein</fullName>
    </submittedName>
</protein>
<name>H3ZFI7_9ALTE</name>
<dbReference type="RefSeq" id="WP_008950849.1">
    <property type="nucleotide sequence ID" value="NZ_AHTH01000036.1"/>
</dbReference>
<reference evidence="1 2" key="1">
    <citation type="journal article" date="2012" name="J. Bacteriol.">
        <title>Genome Sequence of Extracellular-Protease-Producing Alishewanella jeotgali Isolated from Traditional Korean Fermented Seafood.</title>
        <authorList>
            <person name="Jung J."/>
            <person name="Chun J."/>
            <person name="Park W."/>
        </authorList>
    </citation>
    <scope>NUCLEOTIDE SEQUENCE [LARGE SCALE GENOMIC DNA]</scope>
    <source>
        <strain evidence="1 2">KCTC 22429</strain>
    </source>
</reference>
<dbReference type="eggNOG" id="ENOG503300W">
    <property type="taxonomic scope" value="Bacteria"/>
</dbReference>
<gene>
    <name evidence="1" type="ORF">AJE_10659</name>
</gene>
<comment type="caution">
    <text evidence="1">The sequence shown here is derived from an EMBL/GenBank/DDBJ whole genome shotgun (WGS) entry which is preliminary data.</text>
</comment>
<accession>H3ZFI7</accession>
<dbReference type="AlphaFoldDB" id="H3ZFI7"/>
<evidence type="ECO:0000313" key="2">
    <source>
        <dbReference type="Proteomes" id="UP000012046"/>
    </source>
</evidence>
<evidence type="ECO:0000313" key="1">
    <source>
        <dbReference type="EMBL" id="EHR40689.1"/>
    </source>
</evidence>
<organism evidence="1 2">
    <name type="scientific">Alishewanella jeotgali KCTC 22429</name>
    <dbReference type="NCBI Taxonomy" id="1129374"/>
    <lineage>
        <taxon>Bacteria</taxon>
        <taxon>Pseudomonadati</taxon>
        <taxon>Pseudomonadota</taxon>
        <taxon>Gammaproteobacteria</taxon>
        <taxon>Alteromonadales</taxon>
        <taxon>Alteromonadaceae</taxon>
        <taxon>Alishewanella</taxon>
    </lineage>
</organism>
<dbReference type="Proteomes" id="UP000012046">
    <property type="component" value="Unassembled WGS sequence"/>
</dbReference>
<sequence>MKMFERIQKETHIVEDRELTASYDRFSTVFTLSLDGKVLVSKPFVFSSKYESEIEIASKIYKVHIFAFILWRSKLTVNNEVIIEELIPSRKRKSIGGLIYSLALGTARVLG</sequence>
<keyword evidence="2" id="KW-1185">Reference proteome</keyword>
<dbReference type="EMBL" id="AHTH01000036">
    <property type="protein sequence ID" value="EHR40689.1"/>
    <property type="molecule type" value="Genomic_DNA"/>
</dbReference>